<protein>
    <submittedName>
        <fullName evidence="1">Uncharacterized protein</fullName>
    </submittedName>
</protein>
<dbReference type="EMBL" id="MU267939">
    <property type="protein sequence ID" value="KAH7907099.1"/>
    <property type="molecule type" value="Genomic_DNA"/>
</dbReference>
<sequence>MTSPSPPSKRPHSQPTSPAEGSPVVRVKMPDEPLAGPQSVLDSKVLADVGDILPPASDLAFFDGASALILLSVIIKHSDNKLDQKYMDLVDLSRLLRGHNDLFEMTQKAWSAKQFQDIRNIATEQKKRSNFRGKAHEYLWDHMKHGTPYSVIVQSSGMGKSRLVDELSKNHFVIPMNLQLRRTGTALFIETCNVLTGHPEAVKIPDNMLPTQGSTRETMTTLFREYMMEGMTINHHGRFRMEFYAKVVRRAREEPVCTDAALETDELRHVCVLETLVEKLFPSESSAHAPTRGKPKPVVIMQFDGADALASDNNLFSRLHFVGLRKALRDCRHLALFSLFLSTTGKICDLVPANDQDQYSPGLIWQAFDAIPPLIDLGFDQMAYPLSLSNETNREIARITSDDVISHFGHPIFGARYDNIDGLPDDTIRFAATKLLADVEFLPGQTKVDDDGELACLARRLPLEFLSNTYALQKELRQMGGHMRLCLEMDLSSKRLTTISSSEPLLSEAAYWIMQVHDFDAPGTLLRLLDSSSVHRGDRGELVVMMILILARDCTVGPPSINGQPAHRWTMVPRFFECLFHPPPSTDSASDRHKHDDIQTTLGQTLSEREAVTCDIPFSEQFKDTRIYFNHFIKVHQQSFLDLPLLAALFYRGAAVFCGNNQPGIDGIIPMCQGPELIPSRMGAILWQSKNDPRYTSEPQKESFDAMDPWTHRLFTSPAPRHGFVPLIRIIFALAAETPSLRVVQVDSFSKRGFRTYDIWRAMDPGAADPGGHWQFLPPGYKDQAMRIEEDDDDAEGGGEWVQVDKNC</sequence>
<organism evidence="1 2">
    <name type="scientific">Hygrophoropsis aurantiaca</name>
    <dbReference type="NCBI Taxonomy" id="72124"/>
    <lineage>
        <taxon>Eukaryota</taxon>
        <taxon>Fungi</taxon>
        <taxon>Dikarya</taxon>
        <taxon>Basidiomycota</taxon>
        <taxon>Agaricomycotina</taxon>
        <taxon>Agaricomycetes</taxon>
        <taxon>Agaricomycetidae</taxon>
        <taxon>Boletales</taxon>
        <taxon>Coniophorineae</taxon>
        <taxon>Hygrophoropsidaceae</taxon>
        <taxon>Hygrophoropsis</taxon>
    </lineage>
</organism>
<reference evidence="1" key="1">
    <citation type="journal article" date="2021" name="New Phytol.">
        <title>Evolutionary innovations through gain and loss of genes in the ectomycorrhizal Boletales.</title>
        <authorList>
            <person name="Wu G."/>
            <person name="Miyauchi S."/>
            <person name="Morin E."/>
            <person name="Kuo A."/>
            <person name="Drula E."/>
            <person name="Varga T."/>
            <person name="Kohler A."/>
            <person name="Feng B."/>
            <person name="Cao Y."/>
            <person name="Lipzen A."/>
            <person name="Daum C."/>
            <person name="Hundley H."/>
            <person name="Pangilinan J."/>
            <person name="Johnson J."/>
            <person name="Barry K."/>
            <person name="LaButti K."/>
            <person name="Ng V."/>
            <person name="Ahrendt S."/>
            <person name="Min B."/>
            <person name="Choi I.G."/>
            <person name="Park H."/>
            <person name="Plett J.M."/>
            <person name="Magnuson J."/>
            <person name="Spatafora J.W."/>
            <person name="Nagy L.G."/>
            <person name="Henrissat B."/>
            <person name="Grigoriev I.V."/>
            <person name="Yang Z.L."/>
            <person name="Xu J."/>
            <person name="Martin F.M."/>
        </authorList>
    </citation>
    <scope>NUCLEOTIDE SEQUENCE</scope>
    <source>
        <strain evidence="1">ATCC 28755</strain>
    </source>
</reference>
<comment type="caution">
    <text evidence="1">The sequence shown here is derived from an EMBL/GenBank/DDBJ whole genome shotgun (WGS) entry which is preliminary data.</text>
</comment>
<evidence type="ECO:0000313" key="1">
    <source>
        <dbReference type="EMBL" id="KAH7907099.1"/>
    </source>
</evidence>
<proteinExistence type="predicted"/>
<gene>
    <name evidence="1" type="ORF">BJ138DRAFT_1182650</name>
</gene>
<evidence type="ECO:0000313" key="2">
    <source>
        <dbReference type="Proteomes" id="UP000790377"/>
    </source>
</evidence>
<accession>A0ACB8A273</accession>
<dbReference type="Proteomes" id="UP000790377">
    <property type="component" value="Unassembled WGS sequence"/>
</dbReference>
<name>A0ACB8A273_9AGAM</name>
<keyword evidence="2" id="KW-1185">Reference proteome</keyword>